<dbReference type="Proteomes" id="UP000701680">
    <property type="component" value="Unassembled WGS sequence"/>
</dbReference>
<protein>
    <recommendedName>
        <fullName evidence="7">LPXTG cell wall anchor domain-containing protein</fullName>
    </recommendedName>
</protein>
<keyword evidence="5" id="KW-1185">Reference proteome</keyword>
<gene>
    <name evidence="4" type="ORF">G5A66_11265</name>
    <name evidence="3" type="ORF">G5A75_11135</name>
</gene>
<reference evidence="5 6" key="1">
    <citation type="journal article" date="2020" name="Cell Host Microbe">
        <title>Functional and Genomic Variation between Human-Derived Isolates of Lachnospiraceae Reveals Inter- and Intra-Species Diversity.</title>
        <authorList>
            <person name="Sorbara M.T."/>
            <person name="Littmann E.R."/>
            <person name="Fontana E."/>
            <person name="Moody T.U."/>
            <person name="Kohout C.E."/>
            <person name="Gjonbalaj M."/>
            <person name="Eaton V."/>
            <person name="Seok R."/>
            <person name="Leiner I.M."/>
            <person name="Pamer E.G."/>
        </authorList>
    </citation>
    <scope>NUCLEOTIDE SEQUENCE [LARGE SCALE GENOMIC DNA]</scope>
    <source>
        <strain evidence="4 5">MSK.17.11</strain>
        <strain evidence="3 6">MSK.17.38</strain>
    </source>
</reference>
<sequence length="210" mass="22248">MKKHVKKLVAAILAMTMVCAMGMTAFAAKSPASSGIVNKVVSAVDKNGNAVNVEIQEMPQEYQEVAAQIRDINTIKALLGDRFVEGMEVIDVRNVVVVGDESQVNWPIDITFEVPSVLTTTKVAVLHYSDEKQAWEVVPSKAGKGTITATFDSLSPVAFIVDKNTSASAVGNGSTTSPKTGEGMVVPFLGTAAIVLALGAVICLRKREVK</sequence>
<feature type="signal peptide" evidence="2">
    <location>
        <begin position="1"/>
        <end position="27"/>
    </location>
</feature>
<evidence type="ECO:0000256" key="1">
    <source>
        <dbReference type="SAM" id="Phobius"/>
    </source>
</evidence>
<evidence type="ECO:0000256" key="2">
    <source>
        <dbReference type="SAM" id="SignalP"/>
    </source>
</evidence>
<organism evidence="4 5">
    <name type="scientific">Dorea phocaeensis</name>
    <dbReference type="NCBI Taxonomy" id="2040291"/>
    <lineage>
        <taxon>Bacteria</taxon>
        <taxon>Bacillati</taxon>
        <taxon>Bacillota</taxon>
        <taxon>Clostridia</taxon>
        <taxon>Lachnospirales</taxon>
        <taxon>Lachnospiraceae</taxon>
        <taxon>Dorea</taxon>
    </lineage>
</organism>
<keyword evidence="1" id="KW-0812">Transmembrane</keyword>
<feature type="chain" id="PRO_5032917753" description="LPXTG cell wall anchor domain-containing protein" evidence="2">
    <location>
        <begin position="28"/>
        <end position="210"/>
    </location>
</feature>
<evidence type="ECO:0000313" key="6">
    <source>
        <dbReference type="Proteomes" id="UP000701680"/>
    </source>
</evidence>
<evidence type="ECO:0008006" key="7">
    <source>
        <dbReference type="Google" id="ProtNLM"/>
    </source>
</evidence>
<reference evidence="4" key="2">
    <citation type="submission" date="2020-02" db="EMBL/GenBank/DDBJ databases">
        <authorList>
            <person name="Littmann E."/>
            <person name="Sorbara M."/>
        </authorList>
    </citation>
    <scope>NUCLEOTIDE SEQUENCE</scope>
    <source>
        <strain evidence="4">MSK.17.11</strain>
        <strain evidence="3">MSK.17.38</strain>
    </source>
</reference>
<dbReference type="EMBL" id="JAAITX010000009">
    <property type="protein sequence ID" value="NVH59200.1"/>
    <property type="molecule type" value="Genomic_DNA"/>
</dbReference>
<accession>A0A850HMH6</accession>
<dbReference type="OrthoDB" id="2053454at2"/>
<keyword evidence="1" id="KW-0472">Membrane</keyword>
<dbReference type="EMBL" id="JAAIUO010000009">
    <property type="protein sequence ID" value="NSK15397.1"/>
    <property type="molecule type" value="Genomic_DNA"/>
</dbReference>
<keyword evidence="1" id="KW-1133">Transmembrane helix</keyword>
<dbReference type="Proteomes" id="UP000528555">
    <property type="component" value="Unassembled WGS sequence"/>
</dbReference>
<keyword evidence="2" id="KW-0732">Signal</keyword>
<dbReference type="RefSeq" id="WP_101694226.1">
    <property type="nucleotide sequence ID" value="NZ_JAAITX010000009.1"/>
</dbReference>
<evidence type="ECO:0000313" key="4">
    <source>
        <dbReference type="EMBL" id="NVH59200.1"/>
    </source>
</evidence>
<feature type="transmembrane region" description="Helical" evidence="1">
    <location>
        <begin position="184"/>
        <end position="204"/>
    </location>
</feature>
<evidence type="ECO:0000313" key="5">
    <source>
        <dbReference type="Proteomes" id="UP000528555"/>
    </source>
</evidence>
<comment type="caution">
    <text evidence="4">The sequence shown here is derived from an EMBL/GenBank/DDBJ whole genome shotgun (WGS) entry which is preliminary data.</text>
</comment>
<name>A0A850HMH6_9FIRM</name>
<proteinExistence type="predicted"/>
<evidence type="ECO:0000313" key="3">
    <source>
        <dbReference type="EMBL" id="NSK15397.1"/>
    </source>
</evidence>
<dbReference type="AlphaFoldDB" id="A0A850HMH6"/>